<keyword evidence="3" id="KW-1185">Reference proteome</keyword>
<dbReference type="Proteomes" id="UP000276133">
    <property type="component" value="Unassembled WGS sequence"/>
</dbReference>
<keyword evidence="1" id="KW-1133">Transmembrane helix</keyword>
<sequence length="110" mass="12521">MTKLIIFKPRAVMLVNGTTVALAVSSSLHQFFVGEYYLNYKNNFCSPNFRYLVLLLYSSLVSAPQDQSNYHPFMCITFPILSGSINSNEIIKRKGEKINNRVCGDFDLKD</sequence>
<reference evidence="2 3" key="1">
    <citation type="journal article" date="2018" name="Sci. Rep.">
        <title>Genomic signatures of local adaptation to the degree of environmental predictability in rotifers.</title>
        <authorList>
            <person name="Franch-Gras L."/>
            <person name="Hahn C."/>
            <person name="Garcia-Roger E.M."/>
            <person name="Carmona M.J."/>
            <person name="Serra M."/>
            <person name="Gomez A."/>
        </authorList>
    </citation>
    <scope>NUCLEOTIDE SEQUENCE [LARGE SCALE GENOMIC DNA]</scope>
    <source>
        <strain evidence="2">HYR1</strain>
    </source>
</reference>
<keyword evidence="1" id="KW-0812">Transmembrane</keyword>
<evidence type="ECO:0000256" key="1">
    <source>
        <dbReference type="SAM" id="Phobius"/>
    </source>
</evidence>
<keyword evidence="1" id="KW-0472">Membrane</keyword>
<evidence type="ECO:0000313" key="3">
    <source>
        <dbReference type="Proteomes" id="UP000276133"/>
    </source>
</evidence>
<evidence type="ECO:0000313" key="2">
    <source>
        <dbReference type="EMBL" id="RNA17778.1"/>
    </source>
</evidence>
<name>A0A3M7R3F0_BRAPC</name>
<gene>
    <name evidence="2" type="ORF">BpHYR1_036895</name>
</gene>
<protein>
    <submittedName>
        <fullName evidence="2">Uncharacterized protein</fullName>
    </submittedName>
</protein>
<accession>A0A3M7R3F0</accession>
<dbReference type="EMBL" id="REGN01004373">
    <property type="protein sequence ID" value="RNA17778.1"/>
    <property type="molecule type" value="Genomic_DNA"/>
</dbReference>
<organism evidence="2 3">
    <name type="scientific">Brachionus plicatilis</name>
    <name type="common">Marine rotifer</name>
    <name type="synonym">Brachionus muelleri</name>
    <dbReference type="NCBI Taxonomy" id="10195"/>
    <lineage>
        <taxon>Eukaryota</taxon>
        <taxon>Metazoa</taxon>
        <taxon>Spiralia</taxon>
        <taxon>Gnathifera</taxon>
        <taxon>Rotifera</taxon>
        <taxon>Eurotatoria</taxon>
        <taxon>Monogononta</taxon>
        <taxon>Pseudotrocha</taxon>
        <taxon>Ploima</taxon>
        <taxon>Brachionidae</taxon>
        <taxon>Brachionus</taxon>
    </lineage>
</organism>
<comment type="caution">
    <text evidence="2">The sequence shown here is derived from an EMBL/GenBank/DDBJ whole genome shotgun (WGS) entry which is preliminary data.</text>
</comment>
<proteinExistence type="predicted"/>
<dbReference type="AlphaFoldDB" id="A0A3M7R3F0"/>
<feature type="transmembrane region" description="Helical" evidence="1">
    <location>
        <begin position="12"/>
        <end position="32"/>
    </location>
</feature>